<dbReference type="EMBL" id="KQ981744">
    <property type="protein sequence ID" value="KYN36251.1"/>
    <property type="molecule type" value="Genomic_DNA"/>
</dbReference>
<feature type="compositionally biased region" description="Basic and acidic residues" evidence="1">
    <location>
        <begin position="74"/>
        <end position="93"/>
    </location>
</feature>
<dbReference type="Proteomes" id="UP000078541">
    <property type="component" value="Unassembled WGS sequence"/>
</dbReference>
<feature type="region of interest" description="Disordered" evidence="1">
    <location>
        <begin position="32"/>
        <end position="104"/>
    </location>
</feature>
<proteinExistence type="predicted"/>
<evidence type="ECO:0000313" key="3">
    <source>
        <dbReference type="Proteomes" id="UP000078541"/>
    </source>
</evidence>
<evidence type="ECO:0000256" key="1">
    <source>
        <dbReference type="SAM" id="MobiDB-lite"/>
    </source>
</evidence>
<sequence length="104" mass="11199">MLTSGQHVPYGNGECARCTNTGDLQQWERDQCGIPCQHGRRVKTEEEKPGSPLKRGDDGNDDDDDEFAGDEESGEHSRRVENAADAAARRDGGRGSPPELCAGA</sequence>
<feature type="compositionally biased region" description="Basic and acidic residues" evidence="1">
    <location>
        <begin position="42"/>
        <end position="58"/>
    </location>
</feature>
<keyword evidence="3" id="KW-1185">Reference proteome</keyword>
<gene>
    <name evidence="2" type="ORF">ALC56_09211</name>
</gene>
<accession>A0A195F790</accession>
<feature type="compositionally biased region" description="Acidic residues" evidence="1">
    <location>
        <begin position="59"/>
        <end position="73"/>
    </location>
</feature>
<protein>
    <submittedName>
        <fullName evidence="2">Uncharacterized protein</fullName>
    </submittedName>
</protein>
<evidence type="ECO:0000313" key="2">
    <source>
        <dbReference type="EMBL" id="KYN36251.1"/>
    </source>
</evidence>
<reference evidence="2 3" key="1">
    <citation type="submission" date="2016-03" db="EMBL/GenBank/DDBJ databases">
        <title>Trachymyrmex septentrionalis WGS genome.</title>
        <authorList>
            <person name="Nygaard S."/>
            <person name="Hu H."/>
            <person name="Boomsma J."/>
            <person name="Zhang G."/>
        </authorList>
    </citation>
    <scope>NUCLEOTIDE SEQUENCE [LARGE SCALE GENOMIC DNA]</scope>
    <source>
        <strain evidence="2">Tsep2-gDNA-1</strain>
        <tissue evidence="2">Whole body</tissue>
    </source>
</reference>
<dbReference type="AlphaFoldDB" id="A0A195F790"/>
<organism evidence="2 3">
    <name type="scientific">Trachymyrmex septentrionalis</name>
    <dbReference type="NCBI Taxonomy" id="34720"/>
    <lineage>
        <taxon>Eukaryota</taxon>
        <taxon>Metazoa</taxon>
        <taxon>Ecdysozoa</taxon>
        <taxon>Arthropoda</taxon>
        <taxon>Hexapoda</taxon>
        <taxon>Insecta</taxon>
        <taxon>Pterygota</taxon>
        <taxon>Neoptera</taxon>
        <taxon>Endopterygota</taxon>
        <taxon>Hymenoptera</taxon>
        <taxon>Apocrita</taxon>
        <taxon>Aculeata</taxon>
        <taxon>Formicoidea</taxon>
        <taxon>Formicidae</taxon>
        <taxon>Myrmicinae</taxon>
        <taxon>Trachymyrmex</taxon>
    </lineage>
</organism>
<name>A0A195F790_9HYME</name>